<evidence type="ECO:0000256" key="1">
    <source>
        <dbReference type="ARBA" id="ARBA00023125"/>
    </source>
</evidence>
<accession>A0A2P8CR87</accession>
<evidence type="ECO:0000313" key="5">
    <source>
        <dbReference type="Proteomes" id="UP000240542"/>
    </source>
</evidence>
<dbReference type="InterPro" id="IPR051399">
    <property type="entry name" value="RNA-guided_DNA_endo/Transpos"/>
</dbReference>
<organism evidence="4 5">
    <name type="scientific">Murinocardiopsis flavida</name>
    <dbReference type="NCBI Taxonomy" id="645275"/>
    <lineage>
        <taxon>Bacteria</taxon>
        <taxon>Bacillati</taxon>
        <taxon>Actinomycetota</taxon>
        <taxon>Actinomycetes</taxon>
        <taxon>Streptosporangiales</taxon>
        <taxon>Nocardiopsidaceae</taxon>
        <taxon>Murinocardiopsis</taxon>
    </lineage>
</organism>
<dbReference type="Proteomes" id="UP000240542">
    <property type="component" value="Unassembled WGS sequence"/>
</dbReference>
<dbReference type="NCBIfam" id="NF040570">
    <property type="entry name" value="guided_TnpB"/>
    <property type="match status" value="1"/>
</dbReference>
<protein>
    <submittedName>
        <fullName evidence="4">IS605 OrfB family transposase</fullName>
    </submittedName>
</protein>
<feature type="region of interest" description="Disordered" evidence="2">
    <location>
        <begin position="374"/>
        <end position="404"/>
    </location>
</feature>
<dbReference type="NCBIfam" id="TIGR01766">
    <property type="entry name" value="IS200/IS605 family accessory protein TnpB-like domain"/>
    <property type="match status" value="1"/>
</dbReference>
<evidence type="ECO:0000313" key="4">
    <source>
        <dbReference type="EMBL" id="PSK87462.1"/>
    </source>
</evidence>
<sequence>MPTPEVASALECTLHTANDAANWLSGQAHERGETSRKALQGFAYLDLKERGLSAQPALHVLRKVADAYSTLKANIRAGNLGKPGSKRRRKAEAKPITFRGDAAQPYDDRCLSWQVDEQTVSIWTTSGRIRGVRFACSEQARKLLAEHRKGESDLAHRDGMWFLIATCEVPEAERYEPDGFIGVDLGIANIATTSTGYRAAGRGLDRHRKRQLGLRAKLQKKRTESAKRLLKARARKEARHAANVNHIISKKIVTEAERTSKGVALEDLGGIRQRVRLRKPQRVTLHSWAFAQLGQFLEYKARRAGVPLVYVDPAYTSQQCAECHHIEKANRVDQAHFICRGCGVVAHADRNASHVIAYRGETVWIAGRESRVPAPHNGVSGRRSQSSSQLGVTSRPGPLGLGSS</sequence>
<dbReference type="PANTHER" id="PTHR30405">
    <property type="entry name" value="TRANSPOSASE"/>
    <property type="match status" value="1"/>
</dbReference>
<name>A0A2P8CR87_9ACTN</name>
<keyword evidence="1" id="KW-0238">DNA-binding</keyword>
<dbReference type="EMBL" id="PYGA01000031">
    <property type="protein sequence ID" value="PSK87462.1"/>
    <property type="molecule type" value="Genomic_DNA"/>
</dbReference>
<dbReference type="AlphaFoldDB" id="A0A2P8CR87"/>
<gene>
    <name evidence="4" type="ORF">CLV63_13115</name>
</gene>
<keyword evidence="5" id="KW-1185">Reference proteome</keyword>
<comment type="caution">
    <text evidence="4">The sequence shown here is derived from an EMBL/GenBank/DDBJ whole genome shotgun (WGS) entry which is preliminary data.</text>
</comment>
<dbReference type="Pfam" id="PF07282">
    <property type="entry name" value="Cas12f1-like_TNB"/>
    <property type="match status" value="1"/>
</dbReference>
<feature type="compositionally biased region" description="Low complexity" evidence="2">
    <location>
        <begin position="379"/>
        <end position="392"/>
    </location>
</feature>
<evidence type="ECO:0000256" key="2">
    <source>
        <dbReference type="SAM" id="MobiDB-lite"/>
    </source>
</evidence>
<feature type="domain" description="Cas12f1-like TNB" evidence="3">
    <location>
        <begin position="290"/>
        <end position="356"/>
    </location>
</feature>
<dbReference type="InterPro" id="IPR010095">
    <property type="entry name" value="Cas12f1-like_TNB"/>
</dbReference>
<dbReference type="PANTHER" id="PTHR30405:SF11">
    <property type="entry name" value="RNA-GUIDED DNA ENDONUCLEASE RV2885C-RELATED"/>
    <property type="match status" value="1"/>
</dbReference>
<proteinExistence type="predicted"/>
<evidence type="ECO:0000259" key="3">
    <source>
        <dbReference type="Pfam" id="PF07282"/>
    </source>
</evidence>
<reference evidence="4 5" key="1">
    <citation type="submission" date="2018-03" db="EMBL/GenBank/DDBJ databases">
        <title>Genomic Encyclopedia of Archaeal and Bacterial Type Strains, Phase II (KMG-II): from individual species to whole genera.</title>
        <authorList>
            <person name="Goeker M."/>
        </authorList>
    </citation>
    <scope>NUCLEOTIDE SEQUENCE [LARGE SCALE GENOMIC DNA]</scope>
    <source>
        <strain evidence="4 5">DSM 45312</strain>
    </source>
</reference>
<dbReference type="GO" id="GO:0003677">
    <property type="term" value="F:DNA binding"/>
    <property type="evidence" value="ECO:0007669"/>
    <property type="project" value="UniProtKB-KW"/>
</dbReference>